<proteinExistence type="predicted"/>
<accession>A0A6N6VSM7</accession>
<reference evidence="1 2" key="1">
    <citation type="submission" date="2019-10" db="EMBL/GenBank/DDBJ databases">
        <title>New species of Slilvanegrellaceae.</title>
        <authorList>
            <person name="Pitt A."/>
            <person name="Hahn M.W."/>
        </authorList>
    </citation>
    <scope>NUCLEOTIDE SEQUENCE [LARGE SCALE GENOMIC DNA]</scope>
    <source>
        <strain evidence="1 2">SP-Ram-0.45-NSY-1</strain>
    </source>
</reference>
<evidence type="ECO:0000313" key="2">
    <source>
        <dbReference type="Proteomes" id="UP000437748"/>
    </source>
</evidence>
<dbReference type="Proteomes" id="UP000437748">
    <property type="component" value="Unassembled WGS sequence"/>
</dbReference>
<sequence>MTDFISKNGIYYNDFNDEFNYIVYIEETTSFNDSGEPGEWNARIETIKVFDPSQEEEALKYAERLNLNVIEFPKGSRVSISTHKSMFNFV</sequence>
<dbReference type="RefSeq" id="WP_153421813.1">
    <property type="nucleotide sequence ID" value="NZ_WFLM01000009.1"/>
</dbReference>
<dbReference type="EMBL" id="WFLM01000009">
    <property type="protein sequence ID" value="KAB8035789.1"/>
    <property type="molecule type" value="Genomic_DNA"/>
</dbReference>
<name>A0A6N6VSM7_9BACT</name>
<gene>
    <name evidence="1" type="ORF">GCL60_16300</name>
</gene>
<protein>
    <submittedName>
        <fullName evidence="1">Uncharacterized protein</fullName>
    </submittedName>
</protein>
<comment type="caution">
    <text evidence="1">The sequence shown here is derived from an EMBL/GenBank/DDBJ whole genome shotgun (WGS) entry which is preliminary data.</text>
</comment>
<dbReference type="AlphaFoldDB" id="A0A6N6VSM7"/>
<evidence type="ECO:0000313" key="1">
    <source>
        <dbReference type="EMBL" id="KAB8035789.1"/>
    </source>
</evidence>
<keyword evidence="2" id="KW-1185">Reference proteome</keyword>
<organism evidence="1 2">
    <name type="scientific">Silvanigrella paludirubra</name>
    <dbReference type="NCBI Taxonomy" id="2499159"/>
    <lineage>
        <taxon>Bacteria</taxon>
        <taxon>Pseudomonadati</taxon>
        <taxon>Bdellovibrionota</taxon>
        <taxon>Oligoflexia</taxon>
        <taxon>Silvanigrellales</taxon>
        <taxon>Silvanigrellaceae</taxon>
        <taxon>Silvanigrella</taxon>
    </lineage>
</organism>